<accession>A0A291QTD9</accession>
<feature type="transmembrane region" description="Helical" evidence="1">
    <location>
        <begin position="255"/>
        <end position="274"/>
    </location>
</feature>
<keyword evidence="1" id="KW-1133">Transmembrane helix</keyword>
<feature type="transmembrane region" description="Helical" evidence="1">
    <location>
        <begin position="144"/>
        <end position="168"/>
    </location>
</feature>
<evidence type="ECO:0000313" key="2">
    <source>
        <dbReference type="EMBL" id="ATL47142.1"/>
    </source>
</evidence>
<evidence type="ECO:0000313" key="3">
    <source>
        <dbReference type="Proteomes" id="UP000220133"/>
    </source>
</evidence>
<dbReference type="RefSeq" id="WP_098193524.1">
    <property type="nucleotide sequence ID" value="NZ_CP023777.1"/>
</dbReference>
<organism evidence="2 3">
    <name type="scientific">Chitinophaga caeni</name>
    <dbReference type="NCBI Taxonomy" id="2029983"/>
    <lineage>
        <taxon>Bacteria</taxon>
        <taxon>Pseudomonadati</taxon>
        <taxon>Bacteroidota</taxon>
        <taxon>Chitinophagia</taxon>
        <taxon>Chitinophagales</taxon>
        <taxon>Chitinophagaceae</taxon>
        <taxon>Chitinophaga</taxon>
    </lineage>
</organism>
<feature type="transmembrane region" description="Helical" evidence="1">
    <location>
        <begin position="280"/>
        <end position="299"/>
    </location>
</feature>
<evidence type="ECO:0008006" key="4">
    <source>
        <dbReference type="Google" id="ProtNLM"/>
    </source>
</evidence>
<name>A0A291QTD9_9BACT</name>
<keyword evidence="1" id="KW-0472">Membrane</keyword>
<keyword evidence="3" id="KW-1185">Reference proteome</keyword>
<keyword evidence="1" id="KW-0812">Transmembrane</keyword>
<feature type="transmembrane region" description="Helical" evidence="1">
    <location>
        <begin position="180"/>
        <end position="200"/>
    </location>
</feature>
<dbReference type="OrthoDB" id="1115611at2"/>
<dbReference type="AlphaFoldDB" id="A0A291QTD9"/>
<feature type="transmembrane region" description="Helical" evidence="1">
    <location>
        <begin position="98"/>
        <end position="124"/>
    </location>
</feature>
<feature type="transmembrane region" description="Helical" evidence="1">
    <location>
        <begin position="225"/>
        <end position="243"/>
    </location>
</feature>
<reference evidence="2 3" key="1">
    <citation type="submission" date="2017-10" db="EMBL/GenBank/DDBJ databases">
        <title>Paenichitinophaga pekingensis gen. nov., sp. nov., isolated from activated sludge.</title>
        <authorList>
            <person name="Jin D."/>
            <person name="Kong X."/>
            <person name="Deng Y."/>
            <person name="Bai Z."/>
        </authorList>
    </citation>
    <scope>NUCLEOTIDE SEQUENCE [LARGE SCALE GENOMIC DNA]</scope>
    <source>
        <strain evidence="2 3">13</strain>
    </source>
</reference>
<sequence>MIRFFRSGNPLTVLLLLIYTIFVKFYYFLHPVTYLKDGGEGLLYNLVVGWIDSFAYKNALFYTFLTVVLLFLQALLFTKLINQHRLFSRSTYLPGMCYILFSSMYQGWNQFSPAILINLVMLWVFSNVPNLYNRSSARDVAFNLGFAVGVCSLIYFPSVIFVLLLFMGLVAMRSFRLAEWILALLGLACPLYILGTYLFLTDQWALTGQLTRIGINIPMIHDYKVWGALIANVLFFITGWIIIQRSFNKMLIQTRKIWNVWAFYAFIAMLIPFFTATFSANYWILAVLPISMFAGNVFWSIQNNTFANAIHILLLLYVIVMQYFSQS</sequence>
<feature type="transmembrane region" description="Helical" evidence="1">
    <location>
        <begin position="59"/>
        <end position="77"/>
    </location>
</feature>
<dbReference type="Proteomes" id="UP000220133">
    <property type="component" value="Chromosome"/>
</dbReference>
<feature type="transmembrane region" description="Helical" evidence="1">
    <location>
        <begin position="12"/>
        <end position="29"/>
    </location>
</feature>
<feature type="transmembrane region" description="Helical" evidence="1">
    <location>
        <begin position="306"/>
        <end position="324"/>
    </location>
</feature>
<proteinExistence type="predicted"/>
<dbReference type="EMBL" id="CP023777">
    <property type="protein sequence ID" value="ATL47142.1"/>
    <property type="molecule type" value="Genomic_DNA"/>
</dbReference>
<gene>
    <name evidence="2" type="ORF">COR50_08065</name>
</gene>
<evidence type="ECO:0000256" key="1">
    <source>
        <dbReference type="SAM" id="Phobius"/>
    </source>
</evidence>
<protein>
    <recommendedName>
        <fullName evidence="4">Beta-carotene 15,15'-monooxygenase</fullName>
    </recommendedName>
</protein>
<dbReference type="KEGG" id="cbae:COR50_08065"/>